<dbReference type="PANTHER" id="PTHR34482:SF36">
    <property type="entry name" value="RETROTRANSPOSON GAG DOMAIN-CONTAINING PROTEIN"/>
    <property type="match status" value="1"/>
</dbReference>
<protein>
    <submittedName>
        <fullName evidence="2">Uncharacterized protein</fullName>
    </submittedName>
</protein>
<feature type="region of interest" description="Disordered" evidence="1">
    <location>
        <begin position="112"/>
        <end position="135"/>
    </location>
</feature>
<feature type="compositionally biased region" description="Low complexity" evidence="1">
    <location>
        <begin position="112"/>
        <end position="132"/>
    </location>
</feature>
<accession>A0AAW1YRQ7</accession>
<feature type="compositionally biased region" description="Polar residues" evidence="1">
    <location>
        <begin position="215"/>
        <end position="231"/>
    </location>
</feature>
<feature type="region of interest" description="Disordered" evidence="1">
    <location>
        <begin position="193"/>
        <end position="231"/>
    </location>
</feature>
<evidence type="ECO:0000256" key="1">
    <source>
        <dbReference type="SAM" id="MobiDB-lite"/>
    </source>
</evidence>
<sequence>MTVAEYEQKFIQLSRHALALVENEEDKYRQFEDGLREKIHSIVTVVYHTLFGVLFQAAMRVERSITEGRSPVERSRPFDCVGNSSQGPMNRSGYESRSFSSSRPIGFIYAASSTSRGSRQSQSFAQPSDSSSTRFTTLRTKMMDRSGRTQNPQFTSCDRYHTEPYQFGGSGYFCCGQPSHIKRDCPLMMQRDTTTMPQDQSGGALGGGQRMTEVDVTSSSGAQSGVASRGI</sequence>
<name>A0AAW1YRQ7_RUBAR</name>
<proteinExistence type="predicted"/>
<reference evidence="2 3" key="1">
    <citation type="journal article" date="2023" name="G3 (Bethesda)">
        <title>A chromosome-length genome assembly and annotation of blackberry (Rubus argutus, cv. 'Hillquist').</title>
        <authorList>
            <person name="Bruna T."/>
            <person name="Aryal R."/>
            <person name="Dudchenko O."/>
            <person name="Sargent D.J."/>
            <person name="Mead D."/>
            <person name="Buti M."/>
            <person name="Cavallini A."/>
            <person name="Hytonen T."/>
            <person name="Andres J."/>
            <person name="Pham M."/>
            <person name="Weisz D."/>
            <person name="Mascagni F."/>
            <person name="Usai G."/>
            <person name="Natali L."/>
            <person name="Bassil N."/>
            <person name="Fernandez G.E."/>
            <person name="Lomsadze A."/>
            <person name="Armour M."/>
            <person name="Olukolu B."/>
            <person name="Poorten T."/>
            <person name="Britton C."/>
            <person name="Davik J."/>
            <person name="Ashrafi H."/>
            <person name="Aiden E.L."/>
            <person name="Borodovsky M."/>
            <person name="Worthington M."/>
        </authorList>
    </citation>
    <scope>NUCLEOTIDE SEQUENCE [LARGE SCALE GENOMIC DNA]</scope>
    <source>
        <strain evidence="2">PI 553951</strain>
    </source>
</reference>
<gene>
    <name evidence="2" type="ORF">M0R45_006690</name>
</gene>
<dbReference type="AlphaFoldDB" id="A0AAW1YRQ7"/>
<dbReference type="EMBL" id="JBEDUW010000001">
    <property type="protein sequence ID" value="KAK9951233.1"/>
    <property type="molecule type" value="Genomic_DNA"/>
</dbReference>
<keyword evidence="3" id="KW-1185">Reference proteome</keyword>
<organism evidence="2 3">
    <name type="scientific">Rubus argutus</name>
    <name type="common">Southern blackberry</name>
    <dbReference type="NCBI Taxonomy" id="59490"/>
    <lineage>
        <taxon>Eukaryota</taxon>
        <taxon>Viridiplantae</taxon>
        <taxon>Streptophyta</taxon>
        <taxon>Embryophyta</taxon>
        <taxon>Tracheophyta</taxon>
        <taxon>Spermatophyta</taxon>
        <taxon>Magnoliopsida</taxon>
        <taxon>eudicotyledons</taxon>
        <taxon>Gunneridae</taxon>
        <taxon>Pentapetalae</taxon>
        <taxon>rosids</taxon>
        <taxon>fabids</taxon>
        <taxon>Rosales</taxon>
        <taxon>Rosaceae</taxon>
        <taxon>Rosoideae</taxon>
        <taxon>Rosoideae incertae sedis</taxon>
        <taxon>Rubus</taxon>
    </lineage>
</organism>
<comment type="caution">
    <text evidence="2">The sequence shown here is derived from an EMBL/GenBank/DDBJ whole genome shotgun (WGS) entry which is preliminary data.</text>
</comment>
<evidence type="ECO:0000313" key="3">
    <source>
        <dbReference type="Proteomes" id="UP001457282"/>
    </source>
</evidence>
<dbReference type="Proteomes" id="UP001457282">
    <property type="component" value="Unassembled WGS sequence"/>
</dbReference>
<feature type="region of interest" description="Disordered" evidence="1">
    <location>
        <begin position="76"/>
        <end position="98"/>
    </location>
</feature>
<evidence type="ECO:0000313" key="2">
    <source>
        <dbReference type="EMBL" id="KAK9951233.1"/>
    </source>
</evidence>
<dbReference type="PANTHER" id="PTHR34482">
    <property type="entry name" value="DNA DAMAGE-INDUCIBLE PROTEIN 1-LIKE"/>
    <property type="match status" value="1"/>
</dbReference>